<name>A0A2J6QZZ5_HYAVF</name>
<dbReference type="Proteomes" id="UP000235786">
    <property type="component" value="Unassembled WGS sequence"/>
</dbReference>
<proteinExistence type="predicted"/>
<feature type="domain" description="Heterokaryon incompatibility" evidence="1">
    <location>
        <begin position="51"/>
        <end position="189"/>
    </location>
</feature>
<dbReference type="STRING" id="1149755.A0A2J6QZZ5"/>
<sequence>MNHIFHNTVYSSLVLVEDEIRLVRLLPSLASDEIDIEIEIIRANLTFNPQYEALSYEWGSPSDAKLISVQGQFRPVQPNLWWALRCLRLDSKPRMLWIDAICINQEDTGERNQQVTRMGRIYAQASRVIVWMGYQNTSDLDKEVAAAVAFLCDISLNSSEFAYRPNQPWKSLARLCHKSYWSRLWIIQEVVLATNILVQCGNDSFEWSILAGLLDQLDIFLDHPTFLQEKGLYQVGRTIHRSIPGRLHRQRIARGSEDSKAKSLLDLVMTYREAGCVDPRDKVFGLHSLAENCCWSAISVDYKKSAFEISGLLLGHHIFHHMEGSRLPAIATAAYLQSLLKITLQFKLYPWRLQPHDSYYRCAERRSIELPGTIEGNISWLSPFFDKLIEKPADLDNGKSSAQIRKTMSALGYPLEFWRQVPSRTPKDLYHWRYRTGLTFSLDNEASIAIPVNPTQPAIPRTSKSVRKFGDSVKASLKNRASILVEKFAVNDREIFRWWNWLISPCSFEEREWTRIFFCENGLVGFAPERAHVGDVVCRIDKSDNFVVLASSTKVYKITGRVSILSREESASTMDGAKPSKMQLNLDIPTLQLLSWTLGKDPSKPGLLDIKESPSSSPAEIEELALVPTLI</sequence>
<dbReference type="Pfam" id="PF06985">
    <property type="entry name" value="HET"/>
    <property type="match status" value="1"/>
</dbReference>
<evidence type="ECO:0000313" key="2">
    <source>
        <dbReference type="EMBL" id="PMD31844.1"/>
    </source>
</evidence>
<dbReference type="AlphaFoldDB" id="A0A2J6QZZ5"/>
<reference evidence="2 3" key="1">
    <citation type="submission" date="2016-04" db="EMBL/GenBank/DDBJ databases">
        <title>A degradative enzymes factory behind the ericoid mycorrhizal symbiosis.</title>
        <authorList>
            <consortium name="DOE Joint Genome Institute"/>
            <person name="Martino E."/>
            <person name="Morin E."/>
            <person name="Grelet G."/>
            <person name="Kuo A."/>
            <person name="Kohler A."/>
            <person name="Daghino S."/>
            <person name="Barry K."/>
            <person name="Choi C."/>
            <person name="Cichocki N."/>
            <person name="Clum A."/>
            <person name="Copeland A."/>
            <person name="Hainaut M."/>
            <person name="Haridas S."/>
            <person name="Labutti K."/>
            <person name="Lindquist E."/>
            <person name="Lipzen A."/>
            <person name="Khouja H.-R."/>
            <person name="Murat C."/>
            <person name="Ohm R."/>
            <person name="Olson A."/>
            <person name="Spatafora J."/>
            <person name="Veneault-Fourrey C."/>
            <person name="Henrissat B."/>
            <person name="Grigoriev I."/>
            <person name="Martin F."/>
            <person name="Perotto S."/>
        </authorList>
    </citation>
    <scope>NUCLEOTIDE SEQUENCE [LARGE SCALE GENOMIC DNA]</scope>
    <source>
        <strain evidence="2 3">F</strain>
    </source>
</reference>
<evidence type="ECO:0000259" key="1">
    <source>
        <dbReference type="Pfam" id="PF06985"/>
    </source>
</evidence>
<dbReference type="PANTHER" id="PTHR24148">
    <property type="entry name" value="ANKYRIN REPEAT DOMAIN-CONTAINING PROTEIN 39 HOMOLOG-RELATED"/>
    <property type="match status" value="1"/>
</dbReference>
<dbReference type="OrthoDB" id="3491814at2759"/>
<gene>
    <name evidence="2" type="ORF">L207DRAFT_519170</name>
</gene>
<dbReference type="PANTHER" id="PTHR24148:SF64">
    <property type="entry name" value="HETEROKARYON INCOMPATIBILITY DOMAIN-CONTAINING PROTEIN"/>
    <property type="match status" value="1"/>
</dbReference>
<protein>
    <submittedName>
        <fullName evidence="2">HET-domain-containing protein</fullName>
    </submittedName>
</protein>
<dbReference type="InterPro" id="IPR052895">
    <property type="entry name" value="HetReg/Transcr_Mod"/>
</dbReference>
<dbReference type="EMBL" id="KZ613961">
    <property type="protein sequence ID" value="PMD31844.1"/>
    <property type="molecule type" value="Genomic_DNA"/>
</dbReference>
<keyword evidence="3" id="KW-1185">Reference proteome</keyword>
<accession>A0A2J6QZZ5</accession>
<dbReference type="InterPro" id="IPR010730">
    <property type="entry name" value="HET"/>
</dbReference>
<organism evidence="2 3">
    <name type="scientific">Hyaloscypha variabilis (strain UAMH 11265 / GT02V1 / F)</name>
    <name type="common">Meliniomyces variabilis</name>
    <dbReference type="NCBI Taxonomy" id="1149755"/>
    <lineage>
        <taxon>Eukaryota</taxon>
        <taxon>Fungi</taxon>
        <taxon>Dikarya</taxon>
        <taxon>Ascomycota</taxon>
        <taxon>Pezizomycotina</taxon>
        <taxon>Leotiomycetes</taxon>
        <taxon>Helotiales</taxon>
        <taxon>Hyaloscyphaceae</taxon>
        <taxon>Hyaloscypha</taxon>
        <taxon>Hyaloscypha variabilis</taxon>
    </lineage>
</organism>
<evidence type="ECO:0000313" key="3">
    <source>
        <dbReference type="Proteomes" id="UP000235786"/>
    </source>
</evidence>